<dbReference type="AlphaFoldDB" id="A0A942Y8A9"/>
<evidence type="ECO:0000313" key="1">
    <source>
        <dbReference type="EMBL" id="MBS4180700.1"/>
    </source>
</evidence>
<comment type="caution">
    <text evidence="1">The sequence shown here is derived from an EMBL/GenBank/DDBJ whole genome shotgun (WGS) entry which is preliminary data.</text>
</comment>
<reference evidence="1" key="1">
    <citation type="submission" date="2021-05" db="EMBL/GenBank/DDBJ databases">
        <title>Novel Bacillus species.</title>
        <authorList>
            <person name="Liu G."/>
        </authorList>
    </citation>
    <scope>NUCLEOTIDE SEQUENCE</scope>
    <source>
        <strain evidence="1">FJAT-50051</strain>
    </source>
</reference>
<sequence>MRSAIEVGVLLSEDELKELSNKFGERAKTPPDRFIKYEGLKQLLDTILKNKEKKGWKFKNEK</sequence>
<name>A0A942Y8A9_9BACI</name>
<protein>
    <submittedName>
        <fullName evidence="1">Uncharacterized protein</fullName>
    </submittedName>
</protein>
<organism evidence="1">
    <name type="scientific">Neobacillus citreus</name>
    <dbReference type="NCBI Taxonomy" id="2833578"/>
    <lineage>
        <taxon>Bacteria</taxon>
        <taxon>Bacillati</taxon>
        <taxon>Bacillota</taxon>
        <taxon>Bacilli</taxon>
        <taxon>Bacillales</taxon>
        <taxon>Bacillaceae</taxon>
        <taxon>Neobacillus</taxon>
    </lineage>
</organism>
<accession>A0A942Y8A9</accession>
<dbReference type="RefSeq" id="WP_213140653.1">
    <property type="nucleotide sequence ID" value="NZ_JAGYPE020000017.1"/>
</dbReference>
<proteinExistence type="predicted"/>
<dbReference type="EMBL" id="JAGYPE010000001">
    <property type="protein sequence ID" value="MBS4180700.1"/>
    <property type="molecule type" value="Genomic_DNA"/>
</dbReference>
<gene>
    <name evidence="1" type="ORF">KHB02_04745</name>
</gene>